<dbReference type="InterPro" id="IPR011659">
    <property type="entry name" value="WD40"/>
</dbReference>
<name>A0ABS7Q360_9ACTN</name>
<dbReference type="InterPro" id="IPR011042">
    <property type="entry name" value="6-blade_b-propeller_TolB-like"/>
</dbReference>
<dbReference type="Pfam" id="PF07676">
    <property type="entry name" value="PD40"/>
    <property type="match status" value="1"/>
</dbReference>
<evidence type="ECO:0000313" key="4">
    <source>
        <dbReference type="Proteomes" id="UP000778578"/>
    </source>
</evidence>
<dbReference type="SUPFAM" id="SSF82171">
    <property type="entry name" value="DPP6 N-terminal domain-like"/>
    <property type="match status" value="1"/>
</dbReference>
<comment type="caution">
    <text evidence="3">The sequence shown here is derived from an EMBL/GenBank/DDBJ whole genome shotgun (WGS) entry which is preliminary data.</text>
</comment>
<proteinExistence type="predicted"/>
<sequence length="359" mass="36248">MSAPSRRRTSAAIALTAGITAGAALLLTACGPDDTTGAGPASPSVTTSGAAAGGGSGSGSGKNGDGGSVPTAGSGAKPASSTAPVLNGTGHNGLTVSDGSRYVVMNGTRVDFGTAVRDLAWSPDGRKAAFVDGDGDLAVSNPDGSGRVIVAKNPGNANWSHPTWQVRATDTQNGLPGTDNLFFAVRSADGVSRLYGVPATAHRGTPQPLGLNRESGEGIKPLPQTGNAWPSAAGKYGSAVYANSGTGEVYIRDDYLRQQGAALTSGSEPAMSPGQDQDVVFVRSVGGHDHLFLEHSTNSGPHVRDLTPNATTDYTEPAWSPDSRTIAARTPNGIVTLPADGSRSPVRVSGYLGLPAYRA</sequence>
<organism evidence="3 4">
    <name type="scientific">Actinacidiphila acidipaludis</name>
    <dbReference type="NCBI Taxonomy" id="2873382"/>
    <lineage>
        <taxon>Bacteria</taxon>
        <taxon>Bacillati</taxon>
        <taxon>Actinomycetota</taxon>
        <taxon>Actinomycetes</taxon>
        <taxon>Kitasatosporales</taxon>
        <taxon>Streptomycetaceae</taxon>
        <taxon>Actinacidiphila</taxon>
    </lineage>
</organism>
<dbReference type="Proteomes" id="UP000778578">
    <property type="component" value="Unassembled WGS sequence"/>
</dbReference>
<feature type="chain" id="PRO_5046308532" description="WD40 repeat protein" evidence="2">
    <location>
        <begin position="24"/>
        <end position="359"/>
    </location>
</feature>
<feature type="signal peptide" evidence="2">
    <location>
        <begin position="1"/>
        <end position="23"/>
    </location>
</feature>
<evidence type="ECO:0008006" key="5">
    <source>
        <dbReference type="Google" id="ProtNLM"/>
    </source>
</evidence>
<feature type="region of interest" description="Disordered" evidence="1">
    <location>
        <begin position="35"/>
        <end position="92"/>
    </location>
</feature>
<dbReference type="RefSeq" id="WP_222961729.1">
    <property type="nucleotide sequence ID" value="NZ_JAINZZ010000006.1"/>
</dbReference>
<dbReference type="EMBL" id="JAINZZ010000006">
    <property type="protein sequence ID" value="MBY8877584.1"/>
    <property type="molecule type" value="Genomic_DNA"/>
</dbReference>
<dbReference type="PROSITE" id="PS51257">
    <property type="entry name" value="PROKAR_LIPOPROTEIN"/>
    <property type="match status" value="1"/>
</dbReference>
<feature type="compositionally biased region" description="Gly residues" evidence="1">
    <location>
        <begin position="51"/>
        <end position="67"/>
    </location>
</feature>
<reference evidence="3 4" key="1">
    <citation type="submission" date="2021-08" db="EMBL/GenBank/DDBJ databases">
        <title>WGS of actinomycetes from Thailand.</title>
        <authorList>
            <person name="Thawai C."/>
        </authorList>
    </citation>
    <scope>NUCLEOTIDE SEQUENCE [LARGE SCALE GENOMIC DNA]</scope>
    <source>
        <strain evidence="3 4">PLK6-54</strain>
    </source>
</reference>
<evidence type="ECO:0000313" key="3">
    <source>
        <dbReference type="EMBL" id="MBY8877584.1"/>
    </source>
</evidence>
<dbReference type="Gene3D" id="2.120.10.30">
    <property type="entry name" value="TolB, C-terminal domain"/>
    <property type="match status" value="2"/>
</dbReference>
<accession>A0ABS7Q360</accession>
<evidence type="ECO:0000256" key="2">
    <source>
        <dbReference type="SAM" id="SignalP"/>
    </source>
</evidence>
<keyword evidence="2" id="KW-0732">Signal</keyword>
<protein>
    <recommendedName>
        <fullName evidence="5">WD40 repeat protein</fullName>
    </recommendedName>
</protein>
<keyword evidence="4" id="KW-1185">Reference proteome</keyword>
<evidence type="ECO:0000256" key="1">
    <source>
        <dbReference type="SAM" id="MobiDB-lite"/>
    </source>
</evidence>
<gene>
    <name evidence="3" type="ORF">K7862_08045</name>
</gene>